<feature type="compositionally biased region" description="Low complexity" evidence="2">
    <location>
        <begin position="452"/>
        <end position="474"/>
    </location>
</feature>
<feature type="compositionally biased region" description="Basic and acidic residues" evidence="2">
    <location>
        <begin position="1294"/>
        <end position="1305"/>
    </location>
</feature>
<reference evidence="4" key="1">
    <citation type="journal article" date="2021" name="BMC Genomics">
        <title>Chromosome-level genome assembly and manually-curated proteome of model necrotroph Parastagonospora nodorum Sn15 reveals a genome-wide trove of candidate effector homologs, and redundancy of virulence-related functions within an accessory chromosome.</title>
        <authorList>
            <person name="Bertazzoni S."/>
            <person name="Jones D.A.B."/>
            <person name="Phan H.T."/>
            <person name="Tan K.-C."/>
            <person name="Hane J.K."/>
        </authorList>
    </citation>
    <scope>NUCLEOTIDE SEQUENCE [LARGE SCALE GENOMIC DNA]</scope>
    <source>
        <strain evidence="4">SN15 / ATCC MYA-4574 / FGSC 10173)</strain>
    </source>
</reference>
<keyword evidence="1" id="KW-0175">Coiled coil</keyword>
<feature type="region of interest" description="Disordered" evidence="2">
    <location>
        <begin position="1293"/>
        <end position="1316"/>
    </location>
</feature>
<accession>A0A7U2EUQ8</accession>
<feature type="compositionally biased region" description="Polar residues" evidence="2">
    <location>
        <begin position="1084"/>
        <end position="1111"/>
    </location>
</feature>
<feature type="compositionally biased region" description="Low complexity" evidence="2">
    <location>
        <begin position="35"/>
        <end position="69"/>
    </location>
</feature>
<feature type="compositionally biased region" description="Low complexity" evidence="2">
    <location>
        <begin position="315"/>
        <end position="342"/>
    </location>
</feature>
<proteinExistence type="predicted"/>
<evidence type="ECO:0000256" key="2">
    <source>
        <dbReference type="SAM" id="MobiDB-lite"/>
    </source>
</evidence>
<feature type="compositionally biased region" description="Low complexity" evidence="2">
    <location>
        <begin position="110"/>
        <end position="122"/>
    </location>
</feature>
<feature type="region of interest" description="Disordered" evidence="2">
    <location>
        <begin position="1"/>
        <end position="780"/>
    </location>
</feature>
<feature type="compositionally biased region" description="Low complexity" evidence="2">
    <location>
        <begin position="735"/>
        <end position="750"/>
    </location>
</feature>
<gene>
    <name evidence="3" type="ORF">JI435_036710</name>
</gene>
<feature type="compositionally biased region" description="Polar residues" evidence="2">
    <location>
        <begin position="180"/>
        <end position="189"/>
    </location>
</feature>
<keyword evidence="4" id="KW-1185">Reference proteome</keyword>
<feature type="compositionally biased region" description="Basic and acidic residues" evidence="2">
    <location>
        <begin position="597"/>
        <end position="606"/>
    </location>
</feature>
<feature type="compositionally biased region" description="Polar residues" evidence="2">
    <location>
        <begin position="636"/>
        <end position="645"/>
    </location>
</feature>
<dbReference type="Proteomes" id="UP000663193">
    <property type="component" value="Chromosome 3"/>
</dbReference>
<evidence type="ECO:0000313" key="3">
    <source>
        <dbReference type="EMBL" id="QRC93445.1"/>
    </source>
</evidence>
<feature type="compositionally biased region" description="Polar residues" evidence="2">
    <location>
        <begin position="343"/>
        <end position="369"/>
    </location>
</feature>
<sequence length="1623" mass="176922">MQNYGQQPGYQPPGSAGAFAGQQQPAPPPPGYGGYQSTAPPNQNQWAPPAQHQGQNQQWGQPQQQAASGYNTGTYGAMPGVQQPQAYPPQQHDQPPPPPPKPYGFAAAVQQQQNQNWPQQSQHPTSNTPQQHGGYPVPGGTQNQQSYNQAAPPPPSATPGASYFPPAQGGRPGSVYGANQAGSFANTPQHVPPQPPSVMSPNEQQPAYIPPSLTGQGVQAYMPANTNPMPGVYVPPPPDVPAWQQAQHAPLQGGGKKFRYTKPTVDPGFYAQGYQGTQSQQPPVPPKPYDQSTTGVPHPQQPPGPPPPSGHYVSQGQVPQQPPHQQQPQYAYGQQPAYGQNAPQPGQVSHQPTYSSPYGPNAQAQQLQHPGQYSQPNQPPPPPPQMASNMSKPQNEWEIRPAQTGTPEPHRFGASNVSKPVNQWDIPAQAPAPAGQTWDQYQQKLQEQNVYAQPQNQPNQHQAQASQSSMISQPYAPTPEENIQAPKPLARTDTASSDFFSQPSLQSQPVSPVNNRQSMSFTPGHVGRTDSISSIALANLHAQRDGNRTVSPKPPPPKLPTPPPPRDDKSKFSALGSGGPSDWEHFGADAEIDDEEIFAKKPRPAELDSSEVIANEPEPRSGPSPPSTHGWPSPPASASRQDTYQPTPPPVVATLVDRTAPQQNFVPGDAGPAPLSISPKPSSNSRLPSTQQSFQVDDGAWQPPKQGTPAQQQVHHQPPPAQQSFVVDDGGWGAQSSTSRSRQQTPSQQPQQPPPVTTSFVMGDEISQRTPTQYTKTRDLDLVEQHAAELRTKDEALERLRRDTENEKVNLNNEITKLKTVIDTTKAQTSEAAEALQKQVADMKLDVNQAKSLTDAAAKEKELTIERMKEDVEGKEHNIEERDTIIADLRRQLEAEKSKEPIKITPTVADLIPDLDPWYAGSLERYITMLRAEAGEPQLENKIKTFRTFMKAESGIRGIEFYDAPPPVSTTEAILPVPDSKASNVSKPVLSRDDMTVQVAEPQRESPDDEEFQFSPGGRPALNPHVPKPPIEEPPARYASNVSKPALTRDDLNVQVPTAPHVPSDEDDYDYSPGGRPVLKSKKTTSNEQTSAVQPFHSSAQSTTILTPTSSVDDDSNKTPVQSASEDQSQPAYKAYVPPGLVSSISAQSMPRQSMSAVPAPASSIASGTKSFETRPITVRTGTGKHHDEIFFGASGEDASRGSSRPASSDSATPDVPIPAPLAFGSNRPLSTAPPSRKDPLEALADLLPTEIAPATPNALIEELRAKLSHVKQDTADIEDLTKKWDVTATVTRKKNDVARRKREEEQEEDNSDAFNNEEISYADLNIIEQEFKQKENDLKAQEDRAEYASYVEAVFDPVYEALQSDIKSLMDLYVEAENLAHTSQSGVAALEPDSLNTLATLELLQEIHTAILDLQDKVVHTVAERDKRYKKTEISPLYARGDIAKMKAVEKHFDAAEKTAHVRALRDKAGRVGELVAAFEDIVVSAVGVEQREIERIISALRNLDDGSADLSKTTETLSRLKASSKATLKLFNDLEIRHNAAVLDAEIAQARMEGGDVAKLEEEKRKGESKFLEEFERRVRVIEQDREEVEGLVERKGSEDAQRERRLKAALEEAKRRNGDV</sequence>
<protein>
    <submittedName>
        <fullName evidence="3">Uncharacterized protein</fullName>
    </submittedName>
</protein>
<name>A0A7U2EUQ8_PHANO</name>
<feature type="compositionally biased region" description="Pro residues" evidence="2">
    <location>
        <begin position="552"/>
        <end position="564"/>
    </location>
</feature>
<feature type="coiled-coil region" evidence="1">
    <location>
        <begin position="783"/>
        <end position="878"/>
    </location>
</feature>
<feature type="region of interest" description="Disordered" evidence="2">
    <location>
        <begin position="1153"/>
        <end position="1238"/>
    </location>
</feature>
<feature type="compositionally biased region" description="Polar residues" evidence="2">
    <location>
        <begin position="679"/>
        <end position="695"/>
    </location>
</feature>
<dbReference type="EMBL" id="CP069025">
    <property type="protein sequence ID" value="QRC93445.1"/>
    <property type="molecule type" value="Genomic_DNA"/>
</dbReference>
<feature type="compositionally biased region" description="Polar residues" evidence="2">
    <location>
        <begin position="1118"/>
        <end position="1131"/>
    </location>
</feature>
<feature type="compositionally biased region" description="Pro residues" evidence="2">
    <location>
        <begin position="299"/>
        <end position="309"/>
    </location>
</feature>
<feature type="compositionally biased region" description="Low complexity" evidence="2">
    <location>
        <begin position="496"/>
        <end position="513"/>
    </location>
</feature>
<evidence type="ECO:0000256" key="1">
    <source>
        <dbReference type="SAM" id="Coils"/>
    </source>
</evidence>
<feature type="compositionally biased region" description="Low complexity" evidence="2">
    <location>
        <begin position="79"/>
        <end position="93"/>
    </location>
</feature>
<evidence type="ECO:0000313" key="4">
    <source>
        <dbReference type="Proteomes" id="UP000663193"/>
    </source>
</evidence>
<dbReference type="VEuPathDB" id="FungiDB:JI435_036710"/>
<organism evidence="3 4">
    <name type="scientific">Phaeosphaeria nodorum (strain SN15 / ATCC MYA-4574 / FGSC 10173)</name>
    <name type="common">Glume blotch fungus</name>
    <name type="synonym">Parastagonospora nodorum</name>
    <dbReference type="NCBI Taxonomy" id="321614"/>
    <lineage>
        <taxon>Eukaryota</taxon>
        <taxon>Fungi</taxon>
        <taxon>Dikarya</taxon>
        <taxon>Ascomycota</taxon>
        <taxon>Pezizomycotina</taxon>
        <taxon>Dothideomycetes</taxon>
        <taxon>Pleosporomycetidae</taxon>
        <taxon>Pleosporales</taxon>
        <taxon>Pleosporineae</taxon>
        <taxon>Phaeosphaeriaceae</taxon>
        <taxon>Parastagonospora</taxon>
    </lineage>
</organism>
<feature type="compositionally biased region" description="Low complexity" evidence="2">
    <location>
        <begin position="1154"/>
        <end position="1167"/>
    </location>
</feature>
<feature type="compositionally biased region" description="Low complexity" evidence="2">
    <location>
        <begin position="1"/>
        <end position="24"/>
    </location>
</feature>
<feature type="compositionally biased region" description="Low complexity" evidence="2">
    <location>
        <begin position="1201"/>
        <end position="1215"/>
    </location>
</feature>
<feature type="compositionally biased region" description="Polar residues" evidence="2">
    <location>
        <begin position="140"/>
        <end position="149"/>
    </location>
</feature>
<dbReference type="OrthoDB" id="1883964at2759"/>
<feature type="region of interest" description="Disordered" evidence="2">
    <location>
        <begin position="1001"/>
        <end position="1135"/>
    </location>
</feature>
<feature type="compositionally biased region" description="Polar residues" evidence="2">
    <location>
        <begin position="437"/>
        <end position="451"/>
    </location>
</feature>